<accession>A0A560GNZ5</accession>
<gene>
    <name evidence="9" type="ORF">FBZ90_1197</name>
</gene>
<keyword evidence="6" id="KW-0326">Glycosidase</keyword>
<dbReference type="InterPro" id="IPR008928">
    <property type="entry name" value="6-hairpin_glycosidase_sf"/>
</dbReference>
<evidence type="ECO:0000313" key="9">
    <source>
        <dbReference type="EMBL" id="TWB35723.1"/>
    </source>
</evidence>
<dbReference type="EMBL" id="VITR01000019">
    <property type="protein sequence ID" value="TWB35723.1"/>
    <property type="molecule type" value="Genomic_DNA"/>
</dbReference>
<dbReference type="InterPro" id="IPR012341">
    <property type="entry name" value="6hp_glycosidase-like_sf"/>
</dbReference>
<keyword evidence="10" id="KW-1185">Reference proteome</keyword>
<comment type="caution">
    <text evidence="9">The sequence shown here is derived from an EMBL/GenBank/DDBJ whole genome shotgun (WGS) entry which is preliminary data.</text>
</comment>
<protein>
    <recommendedName>
        <fullName evidence="3">cellulase</fullName>
        <ecNumber evidence="3">3.2.1.4</ecNumber>
    </recommendedName>
</protein>
<dbReference type="SUPFAM" id="SSF48208">
    <property type="entry name" value="Six-hairpin glycosidases"/>
    <property type="match status" value="1"/>
</dbReference>
<evidence type="ECO:0000256" key="8">
    <source>
        <dbReference type="SAM" id="SignalP"/>
    </source>
</evidence>
<dbReference type="InterPro" id="IPR006311">
    <property type="entry name" value="TAT_signal"/>
</dbReference>
<comment type="similarity">
    <text evidence="2">Belongs to the glycosyl hydrolase 8 (cellulase D) family.</text>
</comment>
<name>A0A560GNZ5_9PROT</name>
<dbReference type="GO" id="GO:0030245">
    <property type="term" value="P:cellulose catabolic process"/>
    <property type="evidence" value="ECO:0007669"/>
    <property type="project" value="UniProtKB-KW"/>
</dbReference>
<evidence type="ECO:0000313" key="10">
    <source>
        <dbReference type="Proteomes" id="UP000315751"/>
    </source>
</evidence>
<evidence type="ECO:0000256" key="4">
    <source>
        <dbReference type="ARBA" id="ARBA00022801"/>
    </source>
</evidence>
<comment type="catalytic activity">
    <reaction evidence="1">
        <text>Endohydrolysis of (1-&gt;4)-beta-D-glucosidic linkages in cellulose, lichenin and cereal beta-D-glucans.</text>
        <dbReference type="EC" id="3.2.1.4"/>
    </reaction>
</comment>
<keyword evidence="5" id="KW-0136">Cellulose degradation</keyword>
<dbReference type="PROSITE" id="PS51318">
    <property type="entry name" value="TAT"/>
    <property type="match status" value="1"/>
</dbReference>
<dbReference type="PRINTS" id="PR00735">
    <property type="entry name" value="GLHYDRLASE8"/>
</dbReference>
<dbReference type="GO" id="GO:0008810">
    <property type="term" value="F:cellulase activity"/>
    <property type="evidence" value="ECO:0007669"/>
    <property type="project" value="UniProtKB-EC"/>
</dbReference>
<sequence length="340" mass="36754">MLTRRAVLAGLAGMSVVHPAWAVDAPFNSAWAAYRRRFVRATGRVVDTGNHGISHSEGQGTGLLFAVAADDRDSFAAIWEWTQANLRRDDGLLAWRWLPDGPVSVPDRNNAADGDLLTAWALARAARRWTVPDYRVAALRMAAAIRGKLLVPGGRGGMPLLLPGTQGFQHEDGLTLNLSYYVFPAFQELAALERMAAVPGADQAWQAVARGGLDLIREARFGAHSLPPDWLLRHQDGELVPDPRFPPRFGYDAVRIPLYLALAGLLAPDLAAPFRALWLTAPPPGWVDLVTGAVAPYTEHGGYLSVAKLIVDGAAPARDLTAEDDYFSASLTLFAQLPLA</sequence>
<dbReference type="AlphaFoldDB" id="A0A560GNZ5"/>
<feature type="chain" id="PRO_5022167024" description="cellulase" evidence="8">
    <location>
        <begin position="23"/>
        <end position="340"/>
    </location>
</feature>
<evidence type="ECO:0000256" key="3">
    <source>
        <dbReference type="ARBA" id="ARBA00012601"/>
    </source>
</evidence>
<reference evidence="9 10" key="1">
    <citation type="submission" date="2019-06" db="EMBL/GenBank/DDBJ databases">
        <title>Genomic Encyclopedia of Type Strains, Phase IV (KMG-V): Genome sequencing to study the core and pangenomes of soil and plant-associated prokaryotes.</title>
        <authorList>
            <person name="Whitman W."/>
        </authorList>
    </citation>
    <scope>NUCLEOTIDE SEQUENCE [LARGE SCALE GENOMIC DNA]</scope>
    <source>
        <strain evidence="9 10">BR 11622</strain>
    </source>
</reference>
<evidence type="ECO:0000256" key="1">
    <source>
        <dbReference type="ARBA" id="ARBA00000966"/>
    </source>
</evidence>
<proteinExistence type="inferred from homology"/>
<organism evidence="9 10">
    <name type="scientific">Nitrospirillum amazonense</name>
    <dbReference type="NCBI Taxonomy" id="28077"/>
    <lineage>
        <taxon>Bacteria</taxon>
        <taxon>Pseudomonadati</taxon>
        <taxon>Pseudomonadota</taxon>
        <taxon>Alphaproteobacteria</taxon>
        <taxon>Rhodospirillales</taxon>
        <taxon>Azospirillaceae</taxon>
        <taxon>Nitrospirillum</taxon>
    </lineage>
</organism>
<dbReference type="Proteomes" id="UP000315751">
    <property type="component" value="Unassembled WGS sequence"/>
</dbReference>
<feature type="signal peptide" evidence="8">
    <location>
        <begin position="1"/>
        <end position="22"/>
    </location>
</feature>
<dbReference type="EC" id="3.2.1.4" evidence="3"/>
<dbReference type="InterPro" id="IPR002037">
    <property type="entry name" value="Glyco_hydro_8"/>
</dbReference>
<evidence type="ECO:0000256" key="5">
    <source>
        <dbReference type="ARBA" id="ARBA00023001"/>
    </source>
</evidence>
<keyword evidence="8" id="KW-0732">Signal</keyword>
<dbReference type="Pfam" id="PF01270">
    <property type="entry name" value="Glyco_hydro_8"/>
    <property type="match status" value="1"/>
</dbReference>
<keyword evidence="7" id="KW-0624">Polysaccharide degradation</keyword>
<evidence type="ECO:0000256" key="7">
    <source>
        <dbReference type="ARBA" id="ARBA00023326"/>
    </source>
</evidence>
<dbReference type="Gene3D" id="1.50.10.10">
    <property type="match status" value="1"/>
</dbReference>
<evidence type="ECO:0000256" key="2">
    <source>
        <dbReference type="ARBA" id="ARBA00009209"/>
    </source>
</evidence>
<keyword evidence="4" id="KW-0378">Hydrolase</keyword>
<keyword evidence="7" id="KW-0119">Carbohydrate metabolism</keyword>
<evidence type="ECO:0000256" key="6">
    <source>
        <dbReference type="ARBA" id="ARBA00023295"/>
    </source>
</evidence>